<dbReference type="SUPFAM" id="SSF82697">
    <property type="entry name" value="PurS-like"/>
    <property type="match status" value="1"/>
</dbReference>
<evidence type="ECO:0000256" key="3">
    <source>
        <dbReference type="ARBA" id="ARBA00022741"/>
    </source>
</evidence>
<evidence type="ECO:0000313" key="8">
    <source>
        <dbReference type="Proteomes" id="UP000287857"/>
    </source>
</evidence>
<keyword evidence="4 6" id="KW-0658">Purine biosynthesis</keyword>
<dbReference type="UniPathway" id="UPA00074">
    <property type="reaction ID" value="UER00128"/>
</dbReference>
<dbReference type="EMBL" id="NGJS01000010">
    <property type="protein sequence ID" value="RST98421.1"/>
    <property type="molecule type" value="Genomic_DNA"/>
</dbReference>
<dbReference type="GO" id="GO:0005524">
    <property type="term" value="F:ATP binding"/>
    <property type="evidence" value="ECO:0007669"/>
    <property type="project" value="UniProtKB-UniRule"/>
</dbReference>
<dbReference type="AlphaFoldDB" id="A0A429ZXH6"/>
<keyword evidence="3 6" id="KW-0547">Nucleotide-binding</keyword>
<comment type="subcellular location">
    <subcellularLocation>
        <location evidence="6">Cytoplasm</location>
    </subcellularLocation>
</comment>
<reference evidence="7 8" key="1">
    <citation type="submission" date="2017-05" db="EMBL/GenBank/DDBJ databases">
        <title>Vagococcus spp. assemblies.</title>
        <authorList>
            <person name="Gulvik C.A."/>
        </authorList>
    </citation>
    <scope>NUCLEOTIDE SEQUENCE [LARGE SCALE GENOMIC DNA]</scope>
    <source>
        <strain evidence="7 8">SS1995</strain>
    </source>
</reference>
<dbReference type="InterPro" id="IPR036604">
    <property type="entry name" value="PurS-like_sf"/>
</dbReference>
<dbReference type="OrthoDB" id="9799101at2"/>
<keyword evidence="1 6" id="KW-0963">Cytoplasm</keyword>
<evidence type="ECO:0000256" key="1">
    <source>
        <dbReference type="ARBA" id="ARBA00022490"/>
    </source>
</evidence>
<comment type="similarity">
    <text evidence="6">Belongs to the PurS family.</text>
</comment>
<dbReference type="RefSeq" id="WP_125984199.1">
    <property type="nucleotide sequence ID" value="NZ_NGJS01000010.1"/>
</dbReference>
<dbReference type="InterPro" id="IPR003850">
    <property type="entry name" value="PurS"/>
</dbReference>
<keyword evidence="8" id="KW-1185">Reference proteome</keyword>
<keyword evidence="5 6" id="KW-0067">ATP-binding</keyword>
<keyword evidence="2 6" id="KW-0436">Ligase</keyword>
<protein>
    <recommendedName>
        <fullName evidence="6">Phosphoribosylformylglycinamidine synthase subunit PurS</fullName>
        <shortName evidence="6">FGAM synthase</shortName>
        <ecNumber evidence="6">6.3.5.3</ecNumber>
    </recommendedName>
    <alternativeName>
        <fullName evidence="6">Formylglycinamide ribonucleotide amidotransferase subunit III</fullName>
        <shortName evidence="6">FGAR amidotransferase III</shortName>
        <shortName evidence="6">FGAR-AT III</shortName>
    </alternativeName>
    <alternativeName>
        <fullName evidence="6">Phosphoribosylformylglycinamidine synthase subunit III</fullName>
    </alternativeName>
</protein>
<organism evidence="7 8">
    <name type="scientific">Vagococcus vulneris</name>
    <dbReference type="NCBI Taxonomy" id="1977869"/>
    <lineage>
        <taxon>Bacteria</taxon>
        <taxon>Bacillati</taxon>
        <taxon>Bacillota</taxon>
        <taxon>Bacilli</taxon>
        <taxon>Lactobacillales</taxon>
        <taxon>Enterococcaceae</taxon>
        <taxon>Vagococcus</taxon>
    </lineage>
</organism>
<dbReference type="GO" id="GO:0005737">
    <property type="term" value="C:cytoplasm"/>
    <property type="evidence" value="ECO:0007669"/>
    <property type="project" value="UniProtKB-SubCell"/>
</dbReference>
<sequence>MFNIRVYVSYKESVLDPQAEVIEKAMNRLNQGEISQVKIGKFFDFYVKAETKEEAIKAAKAISDQLLANVNMESYYVELLEDN</sequence>
<dbReference type="PANTHER" id="PTHR34696:SF1">
    <property type="entry name" value="PHOSPHORIBOSYLFORMYLGLYCINAMIDINE SYNTHASE SUBUNIT PURS"/>
    <property type="match status" value="1"/>
</dbReference>
<evidence type="ECO:0000313" key="7">
    <source>
        <dbReference type="EMBL" id="RST98421.1"/>
    </source>
</evidence>
<dbReference type="NCBIfam" id="TIGR00302">
    <property type="entry name" value="phosphoribosylformylglycinamidine synthase subunit PurS"/>
    <property type="match status" value="1"/>
</dbReference>
<dbReference type="GO" id="GO:0006189">
    <property type="term" value="P:'de novo' IMP biosynthetic process"/>
    <property type="evidence" value="ECO:0007669"/>
    <property type="project" value="UniProtKB-UniRule"/>
</dbReference>
<comment type="catalytic activity">
    <reaction evidence="6">
        <text>N(2)-formyl-N(1)-(5-phospho-beta-D-ribosyl)glycinamide + L-glutamine + ATP + H2O = 2-formamido-N(1)-(5-O-phospho-beta-D-ribosyl)acetamidine + L-glutamate + ADP + phosphate + H(+)</text>
        <dbReference type="Rhea" id="RHEA:17129"/>
        <dbReference type="ChEBI" id="CHEBI:15377"/>
        <dbReference type="ChEBI" id="CHEBI:15378"/>
        <dbReference type="ChEBI" id="CHEBI:29985"/>
        <dbReference type="ChEBI" id="CHEBI:30616"/>
        <dbReference type="ChEBI" id="CHEBI:43474"/>
        <dbReference type="ChEBI" id="CHEBI:58359"/>
        <dbReference type="ChEBI" id="CHEBI:147286"/>
        <dbReference type="ChEBI" id="CHEBI:147287"/>
        <dbReference type="ChEBI" id="CHEBI:456216"/>
        <dbReference type="EC" id="6.3.5.3"/>
    </reaction>
</comment>
<dbReference type="Gene3D" id="3.30.1280.10">
    <property type="entry name" value="Phosphoribosylformylglycinamidine synthase subunit PurS"/>
    <property type="match status" value="1"/>
</dbReference>
<comment type="subunit">
    <text evidence="6">Part of the FGAM synthase complex composed of 1 PurL, 1 PurQ and 2 PurS subunits.</text>
</comment>
<evidence type="ECO:0000256" key="2">
    <source>
        <dbReference type="ARBA" id="ARBA00022598"/>
    </source>
</evidence>
<dbReference type="EC" id="6.3.5.3" evidence="6"/>
<evidence type="ECO:0000256" key="4">
    <source>
        <dbReference type="ARBA" id="ARBA00022755"/>
    </source>
</evidence>
<proteinExistence type="inferred from homology"/>
<dbReference type="Pfam" id="PF02700">
    <property type="entry name" value="PurS"/>
    <property type="match status" value="1"/>
</dbReference>
<dbReference type="Proteomes" id="UP000287857">
    <property type="component" value="Unassembled WGS sequence"/>
</dbReference>
<dbReference type="HAMAP" id="MF_01926">
    <property type="entry name" value="PurS"/>
    <property type="match status" value="1"/>
</dbReference>
<gene>
    <name evidence="6" type="primary">purS</name>
    <name evidence="7" type="ORF">CBF37_07870</name>
</gene>
<evidence type="ECO:0000256" key="5">
    <source>
        <dbReference type="ARBA" id="ARBA00022840"/>
    </source>
</evidence>
<dbReference type="PANTHER" id="PTHR34696">
    <property type="entry name" value="PHOSPHORIBOSYLFORMYLGLYCINAMIDINE SYNTHASE SUBUNIT PURS"/>
    <property type="match status" value="1"/>
</dbReference>
<comment type="function">
    <text evidence="6">Part of the phosphoribosylformylglycinamidine synthase complex involved in the purines biosynthetic pathway. Catalyzes the ATP-dependent conversion of formylglycinamide ribonucleotide (FGAR) and glutamine to yield formylglycinamidine ribonucleotide (FGAM) and glutamate. The FGAM synthase complex is composed of three subunits. PurQ produces an ammonia molecule by converting glutamine to glutamate. PurL transfers the ammonia molecule to FGAR to form FGAM in an ATP-dependent manner. PurS interacts with PurQ and PurL and is thought to assist in the transfer of the ammonia molecule from PurQ to PurL.</text>
</comment>
<comment type="pathway">
    <text evidence="6">Purine metabolism; IMP biosynthesis via de novo pathway; 5-amino-1-(5-phospho-D-ribosyl)imidazole from N(2)-formyl-N(1)-(5-phospho-D-ribosyl)glycinamide: step 1/2.</text>
</comment>
<accession>A0A429ZXH6</accession>
<comment type="caution">
    <text evidence="7">The sequence shown here is derived from an EMBL/GenBank/DDBJ whole genome shotgun (WGS) entry which is preliminary data.</text>
</comment>
<dbReference type="GO" id="GO:0004642">
    <property type="term" value="F:phosphoribosylformylglycinamidine synthase activity"/>
    <property type="evidence" value="ECO:0007669"/>
    <property type="project" value="UniProtKB-UniRule"/>
</dbReference>
<name>A0A429ZXH6_9ENTE</name>
<evidence type="ECO:0000256" key="6">
    <source>
        <dbReference type="HAMAP-Rule" id="MF_01926"/>
    </source>
</evidence>